<evidence type="ECO:0000313" key="11">
    <source>
        <dbReference type="EMBL" id="ODN71340.1"/>
    </source>
</evidence>
<dbReference type="EMBL" id="MCRJ01000023">
    <property type="protein sequence ID" value="ODN71340.1"/>
    <property type="molecule type" value="Genomic_DNA"/>
</dbReference>
<name>A0A1E3H4V7_9HYPH</name>
<comment type="caution">
    <text evidence="11">The sequence shown here is derived from an EMBL/GenBank/DDBJ whole genome shotgun (WGS) entry which is preliminary data.</text>
</comment>
<evidence type="ECO:0000256" key="10">
    <source>
        <dbReference type="HAMAP-Rule" id="MF_00019"/>
    </source>
</evidence>
<comment type="subcellular location">
    <subcellularLocation>
        <location evidence="10">Cytoplasm</location>
    </subcellularLocation>
    <text evidence="10">Associated with the membrane possibly through PlsY.</text>
</comment>
<dbReference type="GO" id="GO:0006633">
    <property type="term" value="P:fatty acid biosynthetic process"/>
    <property type="evidence" value="ECO:0007669"/>
    <property type="project" value="UniProtKB-UniRule"/>
</dbReference>
<organism evidence="11 12">
    <name type="scientific">Methylobrevis pamukkalensis</name>
    <dbReference type="NCBI Taxonomy" id="1439726"/>
    <lineage>
        <taxon>Bacteria</taxon>
        <taxon>Pseudomonadati</taxon>
        <taxon>Pseudomonadota</taxon>
        <taxon>Alphaproteobacteria</taxon>
        <taxon>Hyphomicrobiales</taxon>
        <taxon>Pleomorphomonadaceae</taxon>
        <taxon>Methylobrevis</taxon>
    </lineage>
</organism>
<evidence type="ECO:0000256" key="2">
    <source>
        <dbReference type="ARBA" id="ARBA00022490"/>
    </source>
</evidence>
<evidence type="ECO:0000256" key="6">
    <source>
        <dbReference type="ARBA" id="ARBA00023209"/>
    </source>
</evidence>
<keyword evidence="3 10" id="KW-0444">Lipid biosynthesis</keyword>
<dbReference type="Pfam" id="PF02504">
    <property type="entry name" value="FA_synthesis"/>
    <property type="match status" value="1"/>
</dbReference>
<dbReference type="PANTHER" id="PTHR30100">
    <property type="entry name" value="FATTY ACID/PHOSPHOLIPID SYNTHESIS PROTEIN PLSX"/>
    <property type="match status" value="1"/>
</dbReference>
<keyword evidence="4 10" id="KW-0808">Transferase</keyword>
<protein>
    <recommendedName>
        <fullName evidence="8 10">Phosphate acyltransferase</fullName>
        <ecNumber evidence="8 10">2.3.1.274</ecNumber>
    </recommendedName>
    <alternativeName>
        <fullName evidence="10">Acyl-ACP phosphotransacylase</fullName>
    </alternativeName>
    <alternativeName>
        <fullName evidence="10">Acyl-[acyl-carrier-protein]--phosphate acyltransferase</fullName>
    </alternativeName>
    <alternativeName>
        <fullName evidence="10">Phosphate-acyl-ACP acyltransferase</fullName>
    </alternativeName>
</protein>
<evidence type="ECO:0000256" key="9">
    <source>
        <dbReference type="ARBA" id="ARBA00046608"/>
    </source>
</evidence>
<accession>A0A1E3H4V7</accession>
<keyword evidence="11" id="KW-0012">Acyltransferase</keyword>
<dbReference type="EC" id="2.3.1.274" evidence="8 10"/>
<dbReference type="GO" id="GO:0005737">
    <property type="term" value="C:cytoplasm"/>
    <property type="evidence" value="ECO:0007669"/>
    <property type="project" value="UniProtKB-SubCell"/>
</dbReference>
<dbReference type="HAMAP" id="MF_00019">
    <property type="entry name" value="PlsX"/>
    <property type="match status" value="1"/>
</dbReference>
<dbReference type="SUPFAM" id="SSF53659">
    <property type="entry name" value="Isocitrate/Isopropylmalate dehydrogenase-like"/>
    <property type="match status" value="1"/>
</dbReference>
<dbReference type="PIRSF" id="PIRSF002465">
    <property type="entry name" value="Phsphlp_syn_PlsX"/>
    <property type="match status" value="1"/>
</dbReference>
<dbReference type="NCBIfam" id="TIGR00182">
    <property type="entry name" value="plsX"/>
    <property type="match status" value="1"/>
</dbReference>
<evidence type="ECO:0000256" key="5">
    <source>
        <dbReference type="ARBA" id="ARBA00023098"/>
    </source>
</evidence>
<keyword evidence="2 10" id="KW-0963">Cytoplasm</keyword>
<proteinExistence type="inferred from homology"/>
<evidence type="ECO:0000313" key="12">
    <source>
        <dbReference type="Proteomes" id="UP000094622"/>
    </source>
</evidence>
<evidence type="ECO:0000256" key="8">
    <source>
        <dbReference type="ARBA" id="ARBA00024069"/>
    </source>
</evidence>
<keyword evidence="7 10" id="KW-1208">Phospholipid metabolism</keyword>
<dbReference type="AlphaFoldDB" id="A0A1E3H4V7"/>
<dbReference type="InterPro" id="IPR012281">
    <property type="entry name" value="Phospholipid_synth_PlsX-like"/>
</dbReference>
<comment type="subunit">
    <text evidence="9 10">Homodimer. Probably interacts with PlsY.</text>
</comment>
<evidence type="ECO:0000256" key="7">
    <source>
        <dbReference type="ARBA" id="ARBA00023264"/>
    </source>
</evidence>
<dbReference type="Proteomes" id="UP000094622">
    <property type="component" value="Unassembled WGS sequence"/>
</dbReference>
<evidence type="ECO:0000256" key="4">
    <source>
        <dbReference type="ARBA" id="ARBA00022679"/>
    </source>
</evidence>
<dbReference type="InterPro" id="IPR003664">
    <property type="entry name" value="FA_synthesis"/>
</dbReference>
<dbReference type="PATRIC" id="fig|1439726.3.peg.1360"/>
<sequence>MHSTDNWQDMAQTMMISVDAMGGDHGPPVVIAGCEQLLLRRPDVRFLLFGDETAIGAVLAAHPKLAAASEVRHCTVAIAMDDKPSQALRAGRGKSSMWRAVDAVKIGDAQVAVSAGNTGALMAMSKFCLRTLPSIERPAIAAIWPTLRGESIVLDVGATIGADAQQLVDFAVMGGAMARALFHIERPSIGLLNIGAEEVKGLDEVRTAGAMLRDANLTTIAYGGFVEGDDIGQGKVDVVVTEGFVGNIALKTAEGTARQVGSYLRAAMSRTLMAKIGYFFARDAFNRLRAKMDPRKLNGGVFLGLNGIVIKSHGGTDAEGFASALDLAYQMARNDLQSKIRSDLEDYHRGKFGGLGAEPERMS</sequence>
<keyword evidence="6 10" id="KW-0594">Phospholipid biosynthesis</keyword>
<keyword evidence="5 10" id="KW-0443">Lipid metabolism</keyword>
<comment type="function">
    <text evidence="10">Catalyzes the reversible formation of acyl-phosphate (acyl-PO(4)) from acyl-[acyl-carrier-protein] (acyl-ACP). This enzyme utilizes acyl-ACP as fatty acyl donor, but not acyl-CoA.</text>
</comment>
<comment type="similarity">
    <text evidence="10">Belongs to the PlsX family.</text>
</comment>
<evidence type="ECO:0000256" key="1">
    <source>
        <dbReference type="ARBA" id="ARBA00001232"/>
    </source>
</evidence>
<reference evidence="11 12" key="1">
    <citation type="submission" date="2016-07" db="EMBL/GenBank/DDBJ databases">
        <title>Draft Genome Sequence of Methylobrevis pamukkalensis PK2.</title>
        <authorList>
            <person name="Vasilenko O.V."/>
            <person name="Doronina N.V."/>
            <person name="Shmareva M.N."/>
            <person name="Tarlachkov S.V."/>
            <person name="Mustakhimov I."/>
            <person name="Trotsenko Y.A."/>
        </authorList>
    </citation>
    <scope>NUCLEOTIDE SEQUENCE [LARGE SCALE GENOMIC DNA]</scope>
    <source>
        <strain evidence="11 12">PK2</strain>
    </source>
</reference>
<dbReference type="GO" id="GO:0043811">
    <property type="term" value="F:phosphate:acyl-[acyl carrier protein] acyltransferase activity"/>
    <property type="evidence" value="ECO:0007669"/>
    <property type="project" value="UniProtKB-UniRule"/>
</dbReference>
<evidence type="ECO:0000256" key="3">
    <source>
        <dbReference type="ARBA" id="ARBA00022516"/>
    </source>
</evidence>
<dbReference type="PANTHER" id="PTHR30100:SF1">
    <property type="entry name" value="PHOSPHATE ACYLTRANSFERASE"/>
    <property type="match status" value="1"/>
</dbReference>
<dbReference type="GO" id="GO:0008654">
    <property type="term" value="P:phospholipid biosynthetic process"/>
    <property type="evidence" value="ECO:0007669"/>
    <property type="project" value="UniProtKB-KW"/>
</dbReference>
<gene>
    <name evidence="10 11" type="primary">plsX</name>
    <name evidence="11" type="ORF">A6302_01292</name>
</gene>
<dbReference type="UniPathway" id="UPA00085"/>
<comment type="catalytic activity">
    <reaction evidence="1 10">
        <text>a fatty acyl-[ACP] + phosphate = an acyl phosphate + holo-[ACP]</text>
        <dbReference type="Rhea" id="RHEA:42292"/>
        <dbReference type="Rhea" id="RHEA-COMP:9685"/>
        <dbReference type="Rhea" id="RHEA-COMP:14125"/>
        <dbReference type="ChEBI" id="CHEBI:43474"/>
        <dbReference type="ChEBI" id="CHEBI:59918"/>
        <dbReference type="ChEBI" id="CHEBI:64479"/>
        <dbReference type="ChEBI" id="CHEBI:138651"/>
        <dbReference type="EC" id="2.3.1.274"/>
    </reaction>
</comment>
<comment type="pathway">
    <text evidence="10">Lipid metabolism; phospholipid metabolism.</text>
</comment>
<dbReference type="Gene3D" id="3.40.718.10">
    <property type="entry name" value="Isopropylmalate Dehydrogenase"/>
    <property type="match status" value="1"/>
</dbReference>
<keyword evidence="12" id="KW-1185">Reference proteome</keyword>